<dbReference type="VEuPathDB" id="FungiDB:FUN_004362"/>
<protein>
    <submittedName>
        <fullName evidence="1">Uncharacterized protein</fullName>
    </submittedName>
</protein>
<dbReference type="Proteomes" id="UP000233469">
    <property type="component" value="Unassembled WGS sequence"/>
</dbReference>
<proteinExistence type="predicted"/>
<sequence length="125" mass="15198">MSGRGYDEFIQEYGTRFQWDMPLMHKYIDWNNLFCDIKTYWNTEAVRHWREKVLKQFIFNLPNMKNPMPLFHAFIQSDIFYLPQIISLVEIPPLACELRCEIWPEWYTITSSKEFAGPRIVQQKK</sequence>
<reference evidence="1 2" key="1">
    <citation type="submission" date="2016-04" db="EMBL/GenBank/DDBJ databases">
        <title>Genome analyses suggest a sexual origin of heterokaryosis in a supposedly ancient asexual fungus.</title>
        <authorList>
            <person name="Ropars J."/>
            <person name="Sedzielewska K."/>
            <person name="Noel J."/>
            <person name="Charron P."/>
            <person name="Farinelli L."/>
            <person name="Marton T."/>
            <person name="Kruger M."/>
            <person name="Pelin A."/>
            <person name="Brachmann A."/>
            <person name="Corradi N."/>
        </authorList>
    </citation>
    <scope>NUCLEOTIDE SEQUENCE [LARGE SCALE GENOMIC DNA]</scope>
    <source>
        <strain evidence="1 2">C2</strain>
    </source>
</reference>
<evidence type="ECO:0000313" key="2">
    <source>
        <dbReference type="Proteomes" id="UP000233469"/>
    </source>
</evidence>
<dbReference type="AlphaFoldDB" id="A0A2N1MCM5"/>
<evidence type="ECO:0000313" key="1">
    <source>
        <dbReference type="EMBL" id="PKK59395.1"/>
    </source>
</evidence>
<name>A0A2N1MCM5_9GLOM</name>
<accession>A0A2N1MCM5</accession>
<gene>
    <name evidence="1" type="ORF">RhiirC2_762733</name>
</gene>
<organism evidence="1 2">
    <name type="scientific">Rhizophagus irregularis</name>
    <dbReference type="NCBI Taxonomy" id="588596"/>
    <lineage>
        <taxon>Eukaryota</taxon>
        <taxon>Fungi</taxon>
        <taxon>Fungi incertae sedis</taxon>
        <taxon>Mucoromycota</taxon>
        <taxon>Glomeromycotina</taxon>
        <taxon>Glomeromycetes</taxon>
        <taxon>Glomerales</taxon>
        <taxon>Glomeraceae</taxon>
        <taxon>Rhizophagus</taxon>
    </lineage>
</organism>
<comment type="caution">
    <text evidence="1">The sequence shown here is derived from an EMBL/GenBank/DDBJ whole genome shotgun (WGS) entry which is preliminary data.</text>
</comment>
<dbReference type="EMBL" id="LLXL01003065">
    <property type="protein sequence ID" value="PKK59395.1"/>
    <property type="molecule type" value="Genomic_DNA"/>
</dbReference>
<dbReference type="VEuPathDB" id="FungiDB:RhiirFUN_020828"/>
<reference evidence="1 2" key="2">
    <citation type="submission" date="2017-10" db="EMBL/GenBank/DDBJ databases">
        <title>Extensive intraspecific genome diversity in a model arbuscular mycorrhizal fungus.</title>
        <authorList>
            <person name="Chen E.C.H."/>
            <person name="Morin E."/>
            <person name="Baudet D."/>
            <person name="Noel J."/>
            <person name="Ndikumana S."/>
            <person name="Charron P."/>
            <person name="St-Onge C."/>
            <person name="Giorgi J."/>
            <person name="Grigoriev I.V."/>
            <person name="Roux C."/>
            <person name="Martin F.M."/>
            <person name="Corradi N."/>
        </authorList>
    </citation>
    <scope>NUCLEOTIDE SEQUENCE [LARGE SCALE GENOMIC DNA]</scope>
    <source>
        <strain evidence="1 2">C2</strain>
    </source>
</reference>